<reference evidence="1 2" key="1">
    <citation type="journal article" date="2016" name="BMC Genomics">
        <title>Comparative genomic and transcriptomic analyses of the Fuzhuan brick tea-fermentation fungus Aspergillus cristatus.</title>
        <authorList>
            <person name="Ge Y."/>
            <person name="Wang Y."/>
            <person name="Liu Y."/>
            <person name="Tan Y."/>
            <person name="Ren X."/>
            <person name="Zhang X."/>
            <person name="Hyde K.D."/>
            <person name="Liu Y."/>
            <person name="Liu Z."/>
        </authorList>
    </citation>
    <scope>NUCLEOTIDE SEQUENCE [LARGE SCALE GENOMIC DNA]</scope>
    <source>
        <strain evidence="1 2">GZAAS20.1005</strain>
    </source>
</reference>
<dbReference type="EMBL" id="JXNT01000013">
    <property type="protein sequence ID" value="ODM16031.1"/>
    <property type="molecule type" value="Genomic_DNA"/>
</dbReference>
<proteinExistence type="predicted"/>
<evidence type="ECO:0000313" key="2">
    <source>
        <dbReference type="Proteomes" id="UP000094569"/>
    </source>
</evidence>
<dbReference type="AlphaFoldDB" id="A0A1E3B5F3"/>
<name>A0A1E3B5F3_ASPCR</name>
<dbReference type="VEuPathDB" id="FungiDB:SI65_08465"/>
<protein>
    <submittedName>
        <fullName evidence="1">Uncharacterized protein</fullName>
    </submittedName>
</protein>
<sequence>MEDTNNSPHLNPFLEVDGAFNLREFGGYPSTLFPGATTRKGFIYRIATVIDLTSAGEAEALCAGRTADTTEMQGGEDIKIIKLPLKQNAFSMDELEKKYRTYRSKAIAQDYLNLLHSATTPIRTILAHLLSHPTQPNPSSSTALSAKTAQA</sequence>
<organism evidence="1 2">
    <name type="scientific">Aspergillus cristatus</name>
    <name type="common">Chinese Fuzhuan brick tea-fermentation fungus</name>
    <name type="synonym">Eurotium cristatum</name>
    <dbReference type="NCBI Taxonomy" id="573508"/>
    <lineage>
        <taxon>Eukaryota</taxon>
        <taxon>Fungi</taxon>
        <taxon>Dikarya</taxon>
        <taxon>Ascomycota</taxon>
        <taxon>Pezizomycotina</taxon>
        <taxon>Eurotiomycetes</taxon>
        <taxon>Eurotiomycetidae</taxon>
        <taxon>Eurotiales</taxon>
        <taxon>Aspergillaceae</taxon>
        <taxon>Aspergillus</taxon>
        <taxon>Aspergillus subgen. Aspergillus</taxon>
    </lineage>
</organism>
<dbReference type="InterPro" id="IPR029021">
    <property type="entry name" value="Prot-tyrosine_phosphatase-like"/>
</dbReference>
<dbReference type="InterPro" id="IPR026893">
    <property type="entry name" value="Tyr/Ser_Pase_IphP-type"/>
</dbReference>
<dbReference type="OrthoDB" id="449382at2759"/>
<comment type="caution">
    <text evidence="1">The sequence shown here is derived from an EMBL/GenBank/DDBJ whole genome shotgun (WGS) entry which is preliminary data.</text>
</comment>
<dbReference type="GO" id="GO:0004721">
    <property type="term" value="F:phosphoprotein phosphatase activity"/>
    <property type="evidence" value="ECO:0007669"/>
    <property type="project" value="InterPro"/>
</dbReference>
<keyword evidence="2" id="KW-1185">Reference proteome</keyword>
<gene>
    <name evidence="1" type="ORF">SI65_08465</name>
</gene>
<dbReference type="Proteomes" id="UP000094569">
    <property type="component" value="Unassembled WGS sequence"/>
</dbReference>
<dbReference type="Gene3D" id="3.90.190.10">
    <property type="entry name" value="Protein tyrosine phosphatase superfamily"/>
    <property type="match status" value="1"/>
</dbReference>
<evidence type="ECO:0000313" key="1">
    <source>
        <dbReference type="EMBL" id="ODM16031.1"/>
    </source>
</evidence>
<dbReference type="Pfam" id="PF13350">
    <property type="entry name" value="Y_phosphatase3"/>
    <property type="match status" value="1"/>
</dbReference>
<accession>A0A1E3B5F3</accession>
<dbReference type="SUPFAM" id="SSF52799">
    <property type="entry name" value="(Phosphotyrosine protein) phosphatases II"/>
    <property type="match status" value="1"/>
</dbReference>